<dbReference type="Proteomes" id="UP001153331">
    <property type="component" value="Unassembled WGS sequence"/>
</dbReference>
<keyword evidence="2" id="KW-1185">Reference proteome</keyword>
<protein>
    <submittedName>
        <fullName evidence="1">Uncharacterized protein</fullName>
    </submittedName>
</protein>
<reference evidence="1" key="1">
    <citation type="submission" date="2022-11" db="EMBL/GenBank/DDBJ databases">
        <title>Genome Sequence of Boeremia exigua.</title>
        <authorList>
            <person name="Buettner E."/>
        </authorList>
    </citation>
    <scope>NUCLEOTIDE SEQUENCE</scope>
    <source>
        <strain evidence="1">CU02</strain>
    </source>
</reference>
<proteinExistence type="predicted"/>
<comment type="caution">
    <text evidence="1">The sequence shown here is derived from an EMBL/GenBank/DDBJ whole genome shotgun (WGS) entry which is preliminary data.</text>
</comment>
<evidence type="ECO:0000313" key="1">
    <source>
        <dbReference type="EMBL" id="KAJ8106535.1"/>
    </source>
</evidence>
<name>A0ACC2HUJ6_9PLEO</name>
<dbReference type="EMBL" id="JAPHNI010001141">
    <property type="protein sequence ID" value="KAJ8106535.1"/>
    <property type="molecule type" value="Genomic_DNA"/>
</dbReference>
<sequence>MYVPQRDIRLPSPPTALRSEALATPAGSVPRPRPYTHSLVAKAIEPDPDTRNRGMQAPHLLAQPRVSSARSTSESVEGCAAGPHHNSRHSAPDYDMLAQERDAGIMDVYPSTETASAHDSLSPSKQVPSKQVSFELLLPQSPQHRARLPMRVNIFPHDSTDSIITTVKNFYGLYERRGVIFEDRHGNILIARYENFDHGMIVYVRVSIEDPDADDYSPAPRQLTVSPRRSRHLLEDGFQMLPPTANQQLGSRSGSHSGRQSQSPHPRGRRSVSAAAHSRRNRTTVKSRGNSSHGSFAEQHGDYSDSDGEGSVTSSRRSRKEHLASADISVDNIVEGGRRKRAKFDSSELPLFVPPQVPMTHSISSVSPQRRISGNMAGSPYSTNQQTFSYPHPLPSPQSYGPGDSSYISNGLVTPYSMSSGTAGYKPRQYTHRYSNSGGILPTPEHTLSVISDEDVARQLMRLGDASNFSTHGRTSTSTLDDTFSGQADAASSSEESDDGSHNGSELPLPYTMERANNSVRGYENAFSSGDEYDDNNDSFKGESDEILPDQHNDVRVQFGASKARSSISNKSGKPAKPRTLSSKSKTKANGTSKPPMSPTSLPSQSRKASTASLNFQHQFGADDEDLSSKPRCQRCRKSKKGCDRQRPCQRCKDAGISIEGCVSEDEGNGRKGRYGRHMGVSVKTAPATTSMGPPPMHEHHGMSVDASHFALTANALDKGKKRKR</sequence>
<accession>A0ACC2HUJ6</accession>
<organism evidence="1 2">
    <name type="scientific">Boeremia exigua</name>
    <dbReference type="NCBI Taxonomy" id="749465"/>
    <lineage>
        <taxon>Eukaryota</taxon>
        <taxon>Fungi</taxon>
        <taxon>Dikarya</taxon>
        <taxon>Ascomycota</taxon>
        <taxon>Pezizomycotina</taxon>
        <taxon>Dothideomycetes</taxon>
        <taxon>Pleosporomycetidae</taxon>
        <taxon>Pleosporales</taxon>
        <taxon>Pleosporineae</taxon>
        <taxon>Didymellaceae</taxon>
        <taxon>Boeremia</taxon>
    </lineage>
</organism>
<evidence type="ECO:0000313" key="2">
    <source>
        <dbReference type="Proteomes" id="UP001153331"/>
    </source>
</evidence>
<gene>
    <name evidence="1" type="ORF">OPT61_g9467</name>
</gene>